<comment type="subcellular location">
    <subcellularLocation>
        <location evidence="1">Secreted</location>
    </subcellularLocation>
</comment>
<evidence type="ECO:0000256" key="3">
    <source>
        <dbReference type="PROSITE-ProRule" id="PRU00446"/>
    </source>
</evidence>
<feature type="domain" description="Olfactomedin-like" evidence="5">
    <location>
        <begin position="90"/>
        <end position="348"/>
    </location>
</feature>
<keyword evidence="7" id="KW-1185">Reference proteome</keyword>
<dbReference type="PANTHER" id="PTHR23192">
    <property type="entry name" value="OLFACTOMEDIN-RELATED"/>
    <property type="match status" value="1"/>
</dbReference>
<evidence type="ECO:0000256" key="1">
    <source>
        <dbReference type="ARBA" id="ARBA00004613"/>
    </source>
</evidence>
<evidence type="ECO:0000256" key="2">
    <source>
        <dbReference type="ARBA" id="ARBA00022525"/>
    </source>
</evidence>
<dbReference type="SMART" id="SM00284">
    <property type="entry name" value="OLF"/>
    <property type="match status" value="1"/>
</dbReference>
<dbReference type="InterPro" id="IPR003112">
    <property type="entry name" value="Olfac-like_dom"/>
</dbReference>
<keyword evidence="2" id="KW-0964">Secreted</keyword>
<dbReference type="PANTHER" id="PTHR23192:SF37">
    <property type="entry name" value="OLFACTOMEDIN-LIKE PROTEIN 2B"/>
    <property type="match status" value="1"/>
</dbReference>
<feature type="compositionally biased region" description="Basic and acidic residues" evidence="4">
    <location>
        <begin position="28"/>
        <end position="37"/>
    </location>
</feature>
<dbReference type="PROSITE" id="PS51132">
    <property type="entry name" value="OLF"/>
    <property type="match status" value="1"/>
</dbReference>
<dbReference type="AlphaFoldDB" id="A0AAY4CMM7"/>
<dbReference type="InterPro" id="IPR050605">
    <property type="entry name" value="Olfactomedin-like_domain"/>
</dbReference>
<reference evidence="6" key="2">
    <citation type="submission" date="2025-09" db="UniProtKB">
        <authorList>
            <consortium name="Ensembl"/>
        </authorList>
    </citation>
    <scope>IDENTIFICATION</scope>
</reference>
<feature type="region of interest" description="Disordered" evidence="4">
    <location>
        <begin position="28"/>
        <end position="51"/>
    </location>
</feature>
<dbReference type="Ensembl" id="ENSDCDT00010042863.1">
    <property type="protein sequence ID" value="ENSDCDP00010034373.1"/>
    <property type="gene ID" value="ENSDCDG00010022184.1"/>
</dbReference>
<organism evidence="6 7">
    <name type="scientific">Denticeps clupeoides</name>
    <name type="common">denticle herring</name>
    <dbReference type="NCBI Taxonomy" id="299321"/>
    <lineage>
        <taxon>Eukaryota</taxon>
        <taxon>Metazoa</taxon>
        <taxon>Chordata</taxon>
        <taxon>Craniata</taxon>
        <taxon>Vertebrata</taxon>
        <taxon>Euteleostomi</taxon>
        <taxon>Actinopterygii</taxon>
        <taxon>Neopterygii</taxon>
        <taxon>Teleostei</taxon>
        <taxon>Clupei</taxon>
        <taxon>Clupeiformes</taxon>
        <taxon>Denticipitoidei</taxon>
        <taxon>Denticipitidae</taxon>
        <taxon>Denticeps</taxon>
    </lineage>
</organism>
<dbReference type="GO" id="GO:0007165">
    <property type="term" value="P:signal transduction"/>
    <property type="evidence" value="ECO:0007669"/>
    <property type="project" value="TreeGrafter"/>
</dbReference>
<evidence type="ECO:0000259" key="5">
    <source>
        <dbReference type="PROSITE" id="PS51132"/>
    </source>
</evidence>
<dbReference type="Pfam" id="PF02191">
    <property type="entry name" value="OLF"/>
    <property type="match status" value="1"/>
</dbReference>
<name>A0AAY4CMM7_9TELE</name>
<dbReference type="Proteomes" id="UP000694580">
    <property type="component" value="Unplaced"/>
</dbReference>
<protein>
    <recommendedName>
        <fullName evidence="5">Olfactomedin-like domain-containing protein</fullName>
    </recommendedName>
</protein>
<evidence type="ECO:0000256" key="4">
    <source>
        <dbReference type="SAM" id="MobiDB-lite"/>
    </source>
</evidence>
<proteinExistence type="predicted"/>
<sequence length="349" mass="40068">MSTKAVTVGAEATTIETTVTGESLLVESTRRTAKETPADLATTQQSPSVLPKTPFITKRTRKMANARPRYRISWDEEDGQQEEAVEEDIEKPDTLASISEPVTHNTYGRSEGAWMKDPHAQDGKIYVANYYYGSKLLEFRNMDLFKQGRFTNSYELPYHWIGTGHVVYKGAFYYHRAFSRDIMKYDLRRRCVVAWSMLHDAVLDEDEASWRWRHHSDLELAVDESGLWVVYPALDDEGFLQEVVILSRLDPADLSTRRETTWRTGLRPRRYGNCFIVCGVLYATESYERAGADLAYAFDTHTNTQMTPNLPLGSNNTYTAQVDYNPAERALYAWHSGHQVTYRSTHFIK</sequence>
<dbReference type="GeneTree" id="ENSGT00940000157757"/>
<comment type="caution">
    <text evidence="3">Lacks conserved residue(s) required for the propagation of feature annotation.</text>
</comment>
<reference evidence="6" key="1">
    <citation type="submission" date="2025-08" db="UniProtKB">
        <authorList>
            <consortium name="Ensembl"/>
        </authorList>
    </citation>
    <scope>IDENTIFICATION</scope>
</reference>
<dbReference type="GO" id="GO:0005615">
    <property type="term" value="C:extracellular space"/>
    <property type="evidence" value="ECO:0007669"/>
    <property type="project" value="TreeGrafter"/>
</dbReference>
<accession>A0AAY4CMM7</accession>
<evidence type="ECO:0000313" key="7">
    <source>
        <dbReference type="Proteomes" id="UP000694580"/>
    </source>
</evidence>
<evidence type="ECO:0000313" key="6">
    <source>
        <dbReference type="Ensembl" id="ENSDCDP00010034373.1"/>
    </source>
</evidence>